<feature type="transmembrane region" description="Helical" evidence="1">
    <location>
        <begin position="123"/>
        <end position="149"/>
    </location>
</feature>
<gene>
    <name evidence="2" type="ORF">K469DRAFT_793359</name>
</gene>
<dbReference type="EMBL" id="ML994655">
    <property type="protein sequence ID" value="KAF2180904.1"/>
    <property type="molecule type" value="Genomic_DNA"/>
</dbReference>
<accession>A0A6A6DMX7</accession>
<sequence>MRRGKWRCSIMHRGWNWQGEINHIFHEGLIEETLNILALLFPSSDKDTETWFHKTSNLLSNSIRLDKKVIQCGELRAERRQIGNFYFWHDRLVVVKQVFERSRPATIGQWWYDRRNSVQWCTFWVAFLVLFLTIVFGLTQCVLSGLQVYKAYHPTCL</sequence>
<evidence type="ECO:0000256" key="1">
    <source>
        <dbReference type="SAM" id="Phobius"/>
    </source>
</evidence>
<keyword evidence="1" id="KW-0812">Transmembrane</keyword>
<keyword evidence="1" id="KW-1133">Transmembrane helix</keyword>
<keyword evidence="3" id="KW-1185">Reference proteome</keyword>
<organism evidence="2 3">
    <name type="scientific">Zopfia rhizophila CBS 207.26</name>
    <dbReference type="NCBI Taxonomy" id="1314779"/>
    <lineage>
        <taxon>Eukaryota</taxon>
        <taxon>Fungi</taxon>
        <taxon>Dikarya</taxon>
        <taxon>Ascomycota</taxon>
        <taxon>Pezizomycotina</taxon>
        <taxon>Dothideomycetes</taxon>
        <taxon>Dothideomycetes incertae sedis</taxon>
        <taxon>Zopfiaceae</taxon>
        <taxon>Zopfia</taxon>
    </lineage>
</organism>
<dbReference type="OrthoDB" id="5428890at2759"/>
<proteinExistence type="predicted"/>
<name>A0A6A6DMX7_9PEZI</name>
<keyword evidence="1" id="KW-0472">Membrane</keyword>
<evidence type="ECO:0000313" key="3">
    <source>
        <dbReference type="Proteomes" id="UP000800200"/>
    </source>
</evidence>
<reference evidence="2" key="1">
    <citation type="journal article" date="2020" name="Stud. Mycol.">
        <title>101 Dothideomycetes genomes: a test case for predicting lifestyles and emergence of pathogens.</title>
        <authorList>
            <person name="Haridas S."/>
            <person name="Albert R."/>
            <person name="Binder M."/>
            <person name="Bloem J."/>
            <person name="Labutti K."/>
            <person name="Salamov A."/>
            <person name="Andreopoulos B."/>
            <person name="Baker S."/>
            <person name="Barry K."/>
            <person name="Bills G."/>
            <person name="Bluhm B."/>
            <person name="Cannon C."/>
            <person name="Castanera R."/>
            <person name="Culley D."/>
            <person name="Daum C."/>
            <person name="Ezra D."/>
            <person name="Gonzalez J."/>
            <person name="Henrissat B."/>
            <person name="Kuo A."/>
            <person name="Liang C."/>
            <person name="Lipzen A."/>
            <person name="Lutzoni F."/>
            <person name="Magnuson J."/>
            <person name="Mondo S."/>
            <person name="Nolan M."/>
            <person name="Ohm R."/>
            <person name="Pangilinan J."/>
            <person name="Park H.-J."/>
            <person name="Ramirez L."/>
            <person name="Alfaro M."/>
            <person name="Sun H."/>
            <person name="Tritt A."/>
            <person name="Yoshinaga Y."/>
            <person name="Zwiers L.-H."/>
            <person name="Turgeon B."/>
            <person name="Goodwin S."/>
            <person name="Spatafora J."/>
            <person name="Crous P."/>
            <person name="Grigoriev I."/>
        </authorList>
    </citation>
    <scope>NUCLEOTIDE SEQUENCE</scope>
    <source>
        <strain evidence="2">CBS 207.26</strain>
    </source>
</reference>
<dbReference type="AlphaFoldDB" id="A0A6A6DMX7"/>
<evidence type="ECO:0000313" key="2">
    <source>
        <dbReference type="EMBL" id="KAF2180904.1"/>
    </source>
</evidence>
<dbReference type="Proteomes" id="UP000800200">
    <property type="component" value="Unassembled WGS sequence"/>
</dbReference>
<protein>
    <submittedName>
        <fullName evidence="2">Uncharacterized protein</fullName>
    </submittedName>
</protein>